<dbReference type="AlphaFoldDB" id="A0A1S6HXL3"/>
<gene>
    <name evidence="3" type="ORF">Sps_05257</name>
</gene>
<evidence type="ECO:0000313" key="4">
    <source>
        <dbReference type="Proteomes" id="UP000189545"/>
    </source>
</evidence>
<evidence type="ECO:0000259" key="2">
    <source>
        <dbReference type="PROSITE" id="PS52015"/>
    </source>
</evidence>
<protein>
    <recommendedName>
        <fullName evidence="2">TonB C-terminal domain-containing protein</fullName>
    </recommendedName>
</protein>
<evidence type="ECO:0000313" key="3">
    <source>
        <dbReference type="EMBL" id="AQS40326.1"/>
    </source>
</evidence>
<feature type="chain" id="PRO_5012006417" description="TonB C-terminal domain-containing protein" evidence="1">
    <location>
        <begin position="25"/>
        <end position="71"/>
    </location>
</feature>
<name>A0A1S6HXL3_9GAMM</name>
<evidence type="ECO:0000256" key="1">
    <source>
        <dbReference type="SAM" id="SignalP"/>
    </source>
</evidence>
<dbReference type="KEGG" id="spsw:Sps_05257"/>
<accession>A0A1S6HXL3</accession>
<proteinExistence type="predicted"/>
<dbReference type="PROSITE" id="PS52015">
    <property type="entry name" value="TONB_CTD"/>
    <property type="match status" value="1"/>
</dbReference>
<dbReference type="EMBL" id="CP014782">
    <property type="protein sequence ID" value="AQS40326.1"/>
    <property type="molecule type" value="Genomic_DNA"/>
</dbReference>
<dbReference type="GO" id="GO:0055085">
    <property type="term" value="P:transmembrane transport"/>
    <property type="evidence" value="ECO:0007669"/>
    <property type="project" value="InterPro"/>
</dbReference>
<keyword evidence="4" id="KW-1185">Reference proteome</keyword>
<dbReference type="RefSeq" id="WP_077755128.1">
    <property type="nucleotide sequence ID" value="NZ_CP014782.1"/>
</dbReference>
<dbReference type="PROSITE" id="PS51257">
    <property type="entry name" value="PROKAR_LIPOPROTEIN"/>
    <property type="match status" value="1"/>
</dbReference>
<dbReference type="Proteomes" id="UP000189545">
    <property type="component" value="Chromosome"/>
</dbReference>
<dbReference type="InterPro" id="IPR037682">
    <property type="entry name" value="TonB_C"/>
</dbReference>
<keyword evidence="1" id="KW-0732">Signal</keyword>
<feature type="domain" description="TonB C-terminal" evidence="2">
    <location>
        <begin position="45"/>
        <end position="71"/>
    </location>
</feature>
<feature type="signal peptide" evidence="1">
    <location>
        <begin position="1"/>
        <end position="24"/>
    </location>
</feature>
<sequence length="71" mass="7978">MNTKFKIKTKLISLILILMTFGCASQSKIYTEEKTDNSPVNNNVELDVKNAEVKRYPPTYPSEAARQGIEG</sequence>
<organism evidence="3 4">
    <name type="scientific">Shewanella psychrophila</name>
    <dbReference type="NCBI Taxonomy" id="225848"/>
    <lineage>
        <taxon>Bacteria</taxon>
        <taxon>Pseudomonadati</taxon>
        <taxon>Pseudomonadota</taxon>
        <taxon>Gammaproteobacteria</taxon>
        <taxon>Alteromonadales</taxon>
        <taxon>Shewanellaceae</taxon>
        <taxon>Shewanella</taxon>
    </lineage>
</organism>
<reference evidence="3 4" key="1">
    <citation type="submission" date="2016-03" db="EMBL/GenBank/DDBJ databases">
        <title>Complete genome sequence of Shewanella psychrophila WP2, a deep sea bacterium isolated from west Pacific sediment.</title>
        <authorList>
            <person name="Xu G."/>
            <person name="Jian H."/>
        </authorList>
    </citation>
    <scope>NUCLEOTIDE SEQUENCE [LARGE SCALE GENOMIC DNA]</scope>
    <source>
        <strain evidence="3 4">WP2</strain>
    </source>
</reference>